<dbReference type="HOGENOM" id="CLU_014340_1_3_9"/>
<dbReference type="SUPFAM" id="SSF52317">
    <property type="entry name" value="Class I glutamine amidotransferase-like"/>
    <property type="match status" value="1"/>
</dbReference>
<dbReference type="InterPro" id="IPR006221">
    <property type="entry name" value="TrpG/PapA_dom"/>
</dbReference>
<evidence type="ECO:0000313" key="4">
    <source>
        <dbReference type="Proteomes" id="UP000007177"/>
    </source>
</evidence>
<feature type="domain" description="Glutamine amidotransferase" evidence="2">
    <location>
        <begin position="3"/>
        <end position="186"/>
    </location>
</feature>
<dbReference type="PANTHER" id="PTHR43418:SF4">
    <property type="entry name" value="MULTIFUNCTIONAL TRYPTOPHAN BIOSYNTHESIS PROTEIN"/>
    <property type="match status" value="1"/>
</dbReference>
<dbReference type="eggNOG" id="COG0512">
    <property type="taxonomic scope" value="Bacteria"/>
</dbReference>
<reference evidence="3 4" key="2">
    <citation type="journal article" date="2012" name="PLoS ONE">
        <title>An ancient pathway combining carbon dioxide fixation with the generation and utilization of a sodium ion gradient for ATP synthesis.</title>
        <authorList>
            <person name="Poehlein A."/>
            <person name="Schmidt S."/>
            <person name="Kaster A.K."/>
            <person name="Goenrich M."/>
            <person name="Vollmers J."/>
            <person name="Thurmer A."/>
            <person name="Bertsch J."/>
            <person name="Schuchmann K."/>
            <person name="Voigt B."/>
            <person name="Hecker M."/>
            <person name="Daniel R."/>
            <person name="Thauer R.K."/>
            <person name="Gottschalk G."/>
            <person name="Muller V."/>
        </authorList>
    </citation>
    <scope>NUCLEOTIDE SEQUENCE [LARGE SCALE GENOMIC DNA]</scope>
    <source>
        <strain evidence="4">ATCC 29683 / DSM 1030 / JCM 2381 / KCTC 1655 / WB1</strain>
    </source>
</reference>
<accession>H6LKM5</accession>
<dbReference type="EMBL" id="CP002987">
    <property type="protein sequence ID" value="AFA48817.1"/>
    <property type="molecule type" value="Genomic_DNA"/>
</dbReference>
<dbReference type="PRINTS" id="PR00096">
    <property type="entry name" value="GATASE"/>
</dbReference>
<evidence type="ECO:0000313" key="3">
    <source>
        <dbReference type="EMBL" id="AFA48817.1"/>
    </source>
</evidence>
<dbReference type="RefSeq" id="WP_014356417.1">
    <property type="nucleotide sequence ID" value="NC_016894.1"/>
</dbReference>
<dbReference type="AlphaFoldDB" id="H6LKM5"/>
<dbReference type="OrthoDB" id="9804328at2"/>
<protein>
    <submittedName>
        <fullName evidence="3">Anthranilate synthase component II</fullName>
        <ecNumber evidence="3">4.1.3.27</ecNumber>
    </submittedName>
</protein>
<keyword evidence="4" id="KW-1185">Reference proteome</keyword>
<gene>
    <name evidence="3" type="primary">trpG</name>
    <name evidence="3" type="ordered locus">Awo_c20390</name>
</gene>
<dbReference type="KEGG" id="awo:Awo_c20390"/>
<reference evidence="4" key="1">
    <citation type="submission" date="2011-07" db="EMBL/GenBank/DDBJ databases">
        <title>Complete genome sequence of Acetobacterium woodii.</title>
        <authorList>
            <person name="Poehlein A."/>
            <person name="Schmidt S."/>
            <person name="Kaster A.-K."/>
            <person name="Goenrich M."/>
            <person name="Vollmers J."/>
            <person name="Thuermer A."/>
            <person name="Gottschalk G."/>
            <person name="Thauer R.K."/>
            <person name="Daniel R."/>
            <person name="Mueller V."/>
        </authorList>
    </citation>
    <scope>NUCLEOTIDE SEQUENCE [LARGE SCALE GENOMIC DNA]</scope>
    <source>
        <strain evidence="4">ATCC 29683 / DSM 1030 / JCM 2381 / KCTC 1655 / WB1</strain>
    </source>
</reference>
<dbReference type="FunFam" id="3.40.50.880:FF:000003">
    <property type="entry name" value="Anthranilate synthase component II"/>
    <property type="match status" value="1"/>
</dbReference>
<dbReference type="MEROPS" id="C26.955"/>
<dbReference type="GO" id="GO:0005829">
    <property type="term" value="C:cytosol"/>
    <property type="evidence" value="ECO:0007669"/>
    <property type="project" value="TreeGrafter"/>
</dbReference>
<name>H6LKM5_ACEWD</name>
<keyword evidence="1" id="KW-0315">Glutamine amidotransferase</keyword>
<evidence type="ECO:0000256" key="1">
    <source>
        <dbReference type="ARBA" id="ARBA00022962"/>
    </source>
</evidence>
<keyword evidence="3" id="KW-0456">Lyase</keyword>
<sequence length="194" mass="21639">MILLIDNYDSFSYNLYQYVGIINPNVCVIKNDEYTLNEIIALKPDHIIISPGPGRPADAGICEAVIDYFKDKTPILGVCLGHQAICEVLGGKITYAKTLMHGKQSIVHIANGSPIFRGLPPIIEVGRYHSLGAERNTLPDELLIIAEDHDGEVMAVKHREYDVYGVQFHPESILTKDGYKMIENFLKIGNEKND</sequence>
<dbReference type="InterPro" id="IPR029062">
    <property type="entry name" value="Class_I_gatase-like"/>
</dbReference>
<dbReference type="PANTHER" id="PTHR43418">
    <property type="entry name" value="MULTIFUNCTIONAL TRYPTOPHAN BIOSYNTHESIS PROTEIN-RELATED"/>
    <property type="match status" value="1"/>
</dbReference>
<evidence type="ECO:0000259" key="2">
    <source>
        <dbReference type="Pfam" id="PF00117"/>
    </source>
</evidence>
<dbReference type="PROSITE" id="PS51273">
    <property type="entry name" value="GATASE_TYPE_1"/>
    <property type="match status" value="1"/>
</dbReference>
<dbReference type="PRINTS" id="PR00097">
    <property type="entry name" value="ANTSNTHASEII"/>
</dbReference>
<proteinExistence type="predicted"/>
<dbReference type="Proteomes" id="UP000007177">
    <property type="component" value="Chromosome"/>
</dbReference>
<dbReference type="InterPro" id="IPR017926">
    <property type="entry name" value="GATASE"/>
</dbReference>
<dbReference type="Pfam" id="PF00117">
    <property type="entry name" value="GATase"/>
    <property type="match status" value="1"/>
</dbReference>
<dbReference type="PRINTS" id="PR00099">
    <property type="entry name" value="CPSGATASE"/>
</dbReference>
<dbReference type="InterPro" id="IPR050472">
    <property type="entry name" value="Anth_synth/Amidotransfase"/>
</dbReference>
<dbReference type="STRING" id="931626.Awo_c20390"/>
<dbReference type="GO" id="GO:0004049">
    <property type="term" value="F:anthranilate synthase activity"/>
    <property type="evidence" value="ECO:0007669"/>
    <property type="project" value="UniProtKB-EC"/>
</dbReference>
<dbReference type="GO" id="GO:0000162">
    <property type="term" value="P:L-tryptophan biosynthetic process"/>
    <property type="evidence" value="ECO:0007669"/>
    <property type="project" value="TreeGrafter"/>
</dbReference>
<dbReference type="NCBIfam" id="TIGR00566">
    <property type="entry name" value="trpG_papA"/>
    <property type="match status" value="1"/>
</dbReference>
<dbReference type="Gene3D" id="3.40.50.880">
    <property type="match status" value="1"/>
</dbReference>
<dbReference type="CDD" id="cd01743">
    <property type="entry name" value="GATase1_Anthranilate_Synthase"/>
    <property type="match status" value="1"/>
</dbReference>
<organism evidence="3 4">
    <name type="scientific">Acetobacterium woodii (strain ATCC 29683 / DSM 1030 / JCM 2381 / KCTC 1655 / WB1)</name>
    <dbReference type="NCBI Taxonomy" id="931626"/>
    <lineage>
        <taxon>Bacteria</taxon>
        <taxon>Bacillati</taxon>
        <taxon>Bacillota</taxon>
        <taxon>Clostridia</taxon>
        <taxon>Eubacteriales</taxon>
        <taxon>Eubacteriaceae</taxon>
        <taxon>Acetobacterium</taxon>
    </lineage>
</organism>
<dbReference type="EC" id="4.1.3.27" evidence="3"/>